<keyword evidence="5 9" id="KW-0677">Repeat</keyword>
<dbReference type="PROSITE" id="PS50082">
    <property type="entry name" value="WD_REPEATS_2"/>
    <property type="match status" value="2"/>
</dbReference>
<dbReference type="InterPro" id="IPR036322">
    <property type="entry name" value="WD40_repeat_dom_sf"/>
</dbReference>
<evidence type="ECO:0000256" key="4">
    <source>
        <dbReference type="ARBA" id="ARBA00022574"/>
    </source>
</evidence>
<evidence type="ECO:0000256" key="2">
    <source>
        <dbReference type="ARBA" id="ARBA00009482"/>
    </source>
</evidence>
<comment type="subcellular location">
    <subcellularLocation>
        <location evidence="1">Cytoplasm</location>
    </subcellularLocation>
</comment>
<dbReference type="SMART" id="SM01167">
    <property type="entry name" value="DUF1900"/>
    <property type="match status" value="2"/>
</dbReference>
<dbReference type="GO" id="GO:0003779">
    <property type="term" value="F:actin binding"/>
    <property type="evidence" value="ECO:0007669"/>
    <property type="project" value="UniProtKB-KW"/>
</dbReference>
<feature type="region of interest" description="Disordered" evidence="10">
    <location>
        <begin position="280"/>
        <end position="353"/>
    </location>
</feature>
<comment type="similarity">
    <text evidence="2 9">Belongs to the WD repeat coronin family.</text>
</comment>
<evidence type="ECO:0000256" key="5">
    <source>
        <dbReference type="ARBA" id="ARBA00022737"/>
    </source>
</evidence>
<dbReference type="InterPro" id="IPR015943">
    <property type="entry name" value="WD40/YVTN_repeat-like_dom_sf"/>
</dbReference>
<keyword evidence="3" id="KW-0963">Cytoplasm</keyword>
<dbReference type="SUPFAM" id="SSF50978">
    <property type="entry name" value="WD40 repeat-like"/>
    <property type="match status" value="1"/>
</dbReference>
<keyword evidence="6" id="KW-0009">Actin-binding</keyword>
<dbReference type="Gene3D" id="2.130.10.10">
    <property type="entry name" value="YVTN repeat-like/Quinoprotein amine dehydrogenase"/>
    <property type="match status" value="2"/>
</dbReference>
<dbReference type="SMART" id="SM00320">
    <property type="entry name" value="WD40"/>
    <property type="match status" value="4"/>
</dbReference>
<dbReference type="InterPro" id="IPR019775">
    <property type="entry name" value="WD40_repeat_CS"/>
</dbReference>
<dbReference type="Pfam" id="PF16300">
    <property type="entry name" value="WD40_4"/>
    <property type="match status" value="2"/>
</dbReference>
<evidence type="ECO:0000256" key="3">
    <source>
        <dbReference type="ARBA" id="ARBA00022490"/>
    </source>
</evidence>
<feature type="repeat" description="WD" evidence="8">
    <location>
        <begin position="75"/>
        <end position="108"/>
    </location>
</feature>
<dbReference type="InterPro" id="IPR015048">
    <property type="entry name" value="DUF1899"/>
</dbReference>
<organism evidence="12 13">
    <name type="scientific">Astyanax mexicanus</name>
    <name type="common">Blind cave fish</name>
    <name type="synonym">Astyanax fasciatus mexicanus</name>
    <dbReference type="NCBI Taxonomy" id="7994"/>
    <lineage>
        <taxon>Eukaryota</taxon>
        <taxon>Metazoa</taxon>
        <taxon>Chordata</taxon>
        <taxon>Craniata</taxon>
        <taxon>Vertebrata</taxon>
        <taxon>Euteleostomi</taxon>
        <taxon>Actinopterygii</taxon>
        <taxon>Neopterygii</taxon>
        <taxon>Teleostei</taxon>
        <taxon>Ostariophysi</taxon>
        <taxon>Characiformes</taxon>
        <taxon>Characoidei</taxon>
        <taxon>Acestrorhamphidae</taxon>
        <taxon>Acestrorhamphinae</taxon>
        <taxon>Astyanax</taxon>
    </lineage>
</organism>
<evidence type="ECO:0000256" key="8">
    <source>
        <dbReference type="PROSITE-ProRule" id="PRU00221"/>
    </source>
</evidence>
<feature type="domain" description="DUF1899" evidence="11">
    <location>
        <begin position="3"/>
        <end position="65"/>
    </location>
</feature>
<evidence type="ECO:0000256" key="7">
    <source>
        <dbReference type="ARBA" id="ARBA00024838"/>
    </source>
</evidence>
<dbReference type="Ensembl" id="ENSAMXT00005038264.1">
    <property type="protein sequence ID" value="ENSAMXP00005035078.1"/>
    <property type="gene ID" value="ENSAMXG00005016886.1"/>
</dbReference>
<dbReference type="GO" id="GO:0005737">
    <property type="term" value="C:cytoplasm"/>
    <property type="evidence" value="ECO:0007669"/>
    <property type="project" value="UniProtKB-SubCell"/>
</dbReference>
<sequence>MNRFRTSKYKNTTPRIPRREGWVSDVRGSSLNSQGNQIKTSCSFVAFCTDQAGGGMVGLCSVDPGPDGKWAVSYTPCHDDQVTDLDFSPFDDLLATCSSDQTVKLWRVGESGQEVLATAEATLKPDDGRLELVLFHPTASGLLAVASSKGVQVWDTSRDKALAGTIRILMFYKGCLVMCIQTFDMVPLYRCVFSAHSQPMQLKQHHLRPSVSVCVCVCVCFQHRQQEVRLWDSRKLNSSLSSVSLAGQDFHADLYPDTLGRTAAMSADEWWQGGNKQLERVSLHPDKRPKRKAVSDSAPVLRSGKSKEEASTSSSPVSTPSSSAAPSRSPSSTSGLSSGFQPSPSQSSRAIQSMLGPSSKFRHIQGSVLHRDTHITNLRGMSLTTPGECDGFCANGKRVAVPLATAGGQIAVLELSQPGKLPDTALPSIQNSVNVADLCWDPFDPQKLVVAGDDAKIRVWKVPEGGLVETLTDPESVLQGHTEKIYSIKFHPHASGLLVSSSYDMTVRLWNLDTGDEVKKLSGHQDQVITPTPQSASFTGDTRVYIYEIISESPYFMECSSFSSSDLGTPVPNRKMLVSRTVLVMLFVWFYVQKEFFQDDVFPETAVWWESVLTAKAWLSGSNGQHRKISLRPKDMTPVSEAPKEAPVRKYLPSSVYLEEKSDEQKKEELLSAMVAKLGNREDPLPQELYEGVDDEEWDD</sequence>
<evidence type="ECO:0000313" key="12">
    <source>
        <dbReference type="Ensembl" id="ENSAMXP00005035078.1"/>
    </source>
</evidence>
<accession>A0A8B9RDK8</accession>
<reference evidence="12" key="1">
    <citation type="submission" date="2025-08" db="UniProtKB">
        <authorList>
            <consortium name="Ensembl"/>
        </authorList>
    </citation>
    <scope>IDENTIFICATION</scope>
</reference>
<evidence type="ECO:0000313" key="13">
    <source>
        <dbReference type="Proteomes" id="UP000694621"/>
    </source>
</evidence>
<feature type="compositionally biased region" description="Low complexity" evidence="10">
    <location>
        <begin position="311"/>
        <end position="348"/>
    </location>
</feature>
<evidence type="ECO:0000256" key="1">
    <source>
        <dbReference type="ARBA" id="ARBA00004496"/>
    </source>
</evidence>
<dbReference type="PROSITE" id="PS00678">
    <property type="entry name" value="WD_REPEATS_1"/>
    <property type="match status" value="1"/>
</dbReference>
<dbReference type="PANTHER" id="PTHR10856:SF20">
    <property type="entry name" value="CORONIN-7"/>
    <property type="match status" value="1"/>
</dbReference>
<evidence type="ECO:0000256" key="6">
    <source>
        <dbReference type="ARBA" id="ARBA00023203"/>
    </source>
</evidence>
<evidence type="ECO:0000256" key="10">
    <source>
        <dbReference type="SAM" id="MobiDB-lite"/>
    </source>
</evidence>
<evidence type="ECO:0000259" key="11">
    <source>
        <dbReference type="SMART" id="SM01166"/>
    </source>
</evidence>
<dbReference type="AlphaFoldDB" id="A0A8B9RDK8"/>
<dbReference type="PANTHER" id="PTHR10856">
    <property type="entry name" value="CORONIN"/>
    <property type="match status" value="1"/>
</dbReference>
<dbReference type="Pfam" id="PF08953">
    <property type="entry name" value="DUF1899"/>
    <property type="match status" value="2"/>
</dbReference>
<keyword evidence="4 8" id="KW-0853">WD repeat</keyword>
<protein>
    <recommendedName>
        <fullName evidence="9">Coronin</fullName>
    </recommendedName>
</protein>
<feature type="repeat" description="WD" evidence="8">
    <location>
        <begin position="478"/>
        <end position="520"/>
    </location>
</feature>
<dbReference type="Proteomes" id="UP000694621">
    <property type="component" value="Unplaced"/>
</dbReference>
<proteinExistence type="inferred from homology"/>
<dbReference type="InterPro" id="IPR015505">
    <property type="entry name" value="Coronin"/>
</dbReference>
<dbReference type="InterPro" id="IPR001680">
    <property type="entry name" value="WD40_rpt"/>
</dbReference>
<dbReference type="SMART" id="SM01166">
    <property type="entry name" value="DUF1899"/>
    <property type="match status" value="2"/>
</dbReference>
<name>A0A8B9RDK8_ASTMX</name>
<evidence type="ECO:0000256" key="9">
    <source>
        <dbReference type="RuleBase" id="RU280818"/>
    </source>
</evidence>
<comment type="function">
    <text evidence="7">F-actin regulator involved in anterograde Golgi to endosome transport: upon ubiquitination via 'Lys-33'-linked ubiquitin chains by the BCR(KLHL20) E3 ubiquitin ligase complex, interacts with EPS15 and localizes to the trans-Golgi network, where it promotes actin polymerization, thereby facilitating post-Golgi trafficking. May play a role in the maintenance of the Golgi apparatus morphology.</text>
</comment>
<dbReference type="PROSITE" id="PS50294">
    <property type="entry name" value="WD_REPEATS_REGION"/>
    <property type="match status" value="2"/>
</dbReference>
<feature type="domain" description="DUF1899" evidence="11">
    <location>
        <begin position="354"/>
        <end position="419"/>
    </location>
</feature>
<dbReference type="Pfam" id="PF00400">
    <property type="entry name" value="WD40"/>
    <property type="match status" value="2"/>
</dbReference>